<proteinExistence type="predicted"/>
<evidence type="ECO:0000313" key="3">
    <source>
        <dbReference type="Proteomes" id="UP000428260"/>
    </source>
</evidence>
<protein>
    <recommendedName>
        <fullName evidence="4">Pentapeptide repeat-containing protein</fullName>
    </recommendedName>
</protein>
<evidence type="ECO:0008006" key="4">
    <source>
        <dbReference type="Google" id="ProtNLM"/>
    </source>
</evidence>
<dbReference type="EMBL" id="CP046401">
    <property type="protein sequence ID" value="QGY45472.1"/>
    <property type="molecule type" value="Genomic_DNA"/>
</dbReference>
<organism evidence="2 3">
    <name type="scientific">Maribellus comscasis</name>
    <dbReference type="NCBI Taxonomy" id="2681766"/>
    <lineage>
        <taxon>Bacteria</taxon>
        <taxon>Pseudomonadati</taxon>
        <taxon>Bacteroidota</taxon>
        <taxon>Bacteroidia</taxon>
        <taxon>Marinilabiliales</taxon>
        <taxon>Prolixibacteraceae</taxon>
        <taxon>Maribellus</taxon>
    </lineage>
</organism>
<dbReference type="KEGG" id="mcos:GM418_17885"/>
<dbReference type="Gene3D" id="2.160.20.80">
    <property type="entry name" value="E3 ubiquitin-protein ligase SopA"/>
    <property type="match status" value="1"/>
</dbReference>
<evidence type="ECO:0000256" key="1">
    <source>
        <dbReference type="ARBA" id="ARBA00022737"/>
    </source>
</evidence>
<name>A0A6I6JZ49_9BACT</name>
<dbReference type="PANTHER" id="PTHR47485">
    <property type="entry name" value="THYLAKOID LUMENAL 17.4 KDA PROTEIN, CHLOROPLASTIC"/>
    <property type="match status" value="1"/>
</dbReference>
<reference evidence="2 3" key="1">
    <citation type="submission" date="2019-11" db="EMBL/GenBank/DDBJ databases">
        <authorList>
            <person name="Zheng R.K."/>
            <person name="Sun C.M."/>
        </authorList>
    </citation>
    <scope>NUCLEOTIDE SEQUENCE [LARGE SCALE GENOMIC DNA]</scope>
    <source>
        <strain evidence="2 3">WC007</strain>
    </source>
</reference>
<keyword evidence="1" id="KW-0677">Repeat</keyword>
<sequence>MKLFSKIKRGIYSSKAEKIQEEIDLIKQRENSNTCELLCVKLFHFSKLNIKSPLDLRNSFLENAELNSIILSRICFWSTKLKNANFTNAHLYQVDFWKADLSETNFTNAELTSCILAQTNLQNSILTGANLKNARLENANLTNADFTNANLKWAKIDLHQLKSVKSLKNTIMPDGTEFSSIWQKLIETSEIPEIHNRI</sequence>
<evidence type="ECO:0000313" key="2">
    <source>
        <dbReference type="EMBL" id="QGY45472.1"/>
    </source>
</evidence>
<dbReference type="InterPro" id="IPR001646">
    <property type="entry name" value="5peptide_repeat"/>
</dbReference>
<dbReference type="PANTHER" id="PTHR47485:SF1">
    <property type="entry name" value="THYLAKOID LUMENAL 17.4 KDA PROTEIN, CHLOROPLASTIC"/>
    <property type="match status" value="1"/>
</dbReference>
<dbReference type="SUPFAM" id="SSF141571">
    <property type="entry name" value="Pentapeptide repeat-like"/>
    <property type="match status" value="1"/>
</dbReference>
<accession>A0A6I6JZ49</accession>
<dbReference type="Pfam" id="PF00805">
    <property type="entry name" value="Pentapeptide"/>
    <property type="match status" value="1"/>
</dbReference>
<gene>
    <name evidence="2" type="ORF">GM418_17885</name>
</gene>
<dbReference type="Proteomes" id="UP000428260">
    <property type="component" value="Chromosome"/>
</dbReference>
<dbReference type="RefSeq" id="WP_158868615.1">
    <property type="nucleotide sequence ID" value="NZ_CP046401.1"/>
</dbReference>
<dbReference type="AlphaFoldDB" id="A0A6I6JZ49"/>
<keyword evidence="3" id="KW-1185">Reference proteome</keyword>